<organism evidence="3 4">
    <name type="scientific">Canna indica</name>
    <name type="common">Indian-shot</name>
    <dbReference type="NCBI Taxonomy" id="4628"/>
    <lineage>
        <taxon>Eukaryota</taxon>
        <taxon>Viridiplantae</taxon>
        <taxon>Streptophyta</taxon>
        <taxon>Embryophyta</taxon>
        <taxon>Tracheophyta</taxon>
        <taxon>Spermatophyta</taxon>
        <taxon>Magnoliopsida</taxon>
        <taxon>Liliopsida</taxon>
        <taxon>Zingiberales</taxon>
        <taxon>Cannaceae</taxon>
        <taxon>Canna</taxon>
    </lineage>
</organism>
<dbReference type="PROSITE" id="PS50405">
    <property type="entry name" value="GST_CTER"/>
    <property type="match status" value="1"/>
</dbReference>
<dbReference type="Proteomes" id="UP001327560">
    <property type="component" value="Chromosome 3"/>
</dbReference>
<accession>A0AAQ3K4M0</accession>
<dbReference type="EMBL" id="CP136892">
    <property type="protein sequence ID" value="WOL00032.1"/>
    <property type="molecule type" value="Genomic_DNA"/>
</dbReference>
<keyword evidence="1" id="KW-0963">Cytoplasm</keyword>
<feature type="domain" description="GST C-terminal" evidence="2">
    <location>
        <begin position="1"/>
        <end position="121"/>
    </location>
</feature>
<dbReference type="GO" id="GO:0005829">
    <property type="term" value="C:cytosol"/>
    <property type="evidence" value="ECO:0007669"/>
    <property type="project" value="UniProtKB-SubCell"/>
</dbReference>
<keyword evidence="4" id="KW-1185">Reference proteome</keyword>
<comment type="catalytic activity">
    <reaction evidence="1">
        <text>RX + glutathione = an S-substituted glutathione + a halide anion + H(+)</text>
        <dbReference type="Rhea" id="RHEA:16437"/>
        <dbReference type="ChEBI" id="CHEBI:15378"/>
        <dbReference type="ChEBI" id="CHEBI:16042"/>
        <dbReference type="ChEBI" id="CHEBI:17792"/>
        <dbReference type="ChEBI" id="CHEBI:57925"/>
        <dbReference type="ChEBI" id="CHEBI:90779"/>
        <dbReference type="EC" id="2.5.1.18"/>
    </reaction>
</comment>
<comment type="subcellular location">
    <subcellularLocation>
        <location evidence="1">Cytoplasm</location>
        <location evidence="1">Cytosol</location>
    </subcellularLocation>
</comment>
<comment type="function">
    <text evidence="1">Is involved in the conjugation of reduced glutathione to a wide number of exogenous and endogenous hydrophobic electrophiles.</text>
</comment>
<reference evidence="3 4" key="1">
    <citation type="submission" date="2023-10" db="EMBL/GenBank/DDBJ databases">
        <title>Chromosome-scale genome assembly provides insights into flower coloration mechanisms of Canna indica.</title>
        <authorList>
            <person name="Li C."/>
        </authorList>
    </citation>
    <scope>NUCLEOTIDE SEQUENCE [LARGE SCALE GENOMIC DNA]</scope>
    <source>
        <tissue evidence="3">Flower</tissue>
    </source>
</reference>
<sequence length="121" mass="13214">MTSIVKSGTEEKAKAAEEVFAGLNHLEAVLAECSGEGYKLGHPFFGGDEIGYLDIAVGSMLGWLRATGKLAGVEFLDVEKMPLLVAWAQNFCDHEAVKDSMHDEDKLLEFAKLLQQQQATK</sequence>
<dbReference type="GO" id="GO:0004364">
    <property type="term" value="F:glutathione transferase activity"/>
    <property type="evidence" value="ECO:0007669"/>
    <property type="project" value="UniProtKB-UniRule"/>
</dbReference>
<dbReference type="InterPro" id="IPR010987">
    <property type="entry name" value="Glutathione-S-Trfase_C-like"/>
</dbReference>
<dbReference type="EC" id="2.5.1.18" evidence="1"/>
<comment type="similarity">
    <text evidence="1">Belongs to the GST superfamily.</text>
</comment>
<dbReference type="InterPro" id="IPR045073">
    <property type="entry name" value="Omega/Tau-like"/>
</dbReference>
<evidence type="ECO:0000259" key="2">
    <source>
        <dbReference type="PROSITE" id="PS50405"/>
    </source>
</evidence>
<dbReference type="Pfam" id="PF13410">
    <property type="entry name" value="GST_C_2"/>
    <property type="match status" value="1"/>
</dbReference>
<dbReference type="PANTHER" id="PTHR11260:SF615">
    <property type="entry name" value="GLUTATHIONE S-TRANSFERASE U17"/>
    <property type="match status" value="1"/>
</dbReference>
<name>A0AAQ3K4M0_9LILI</name>
<dbReference type="GO" id="GO:0006749">
    <property type="term" value="P:glutathione metabolic process"/>
    <property type="evidence" value="ECO:0007669"/>
    <property type="project" value="InterPro"/>
</dbReference>
<dbReference type="InterPro" id="IPR036282">
    <property type="entry name" value="Glutathione-S-Trfase_C_sf"/>
</dbReference>
<dbReference type="AlphaFoldDB" id="A0AAQ3K4M0"/>
<dbReference type="Gene3D" id="1.20.1050.10">
    <property type="match status" value="1"/>
</dbReference>
<dbReference type="SUPFAM" id="SSF47616">
    <property type="entry name" value="GST C-terminal domain-like"/>
    <property type="match status" value="1"/>
</dbReference>
<gene>
    <name evidence="3" type="ORF">Cni_G08745</name>
</gene>
<dbReference type="InterPro" id="IPR045074">
    <property type="entry name" value="GST_C_Tau"/>
</dbReference>
<proteinExistence type="inferred from homology"/>
<keyword evidence="1" id="KW-0808">Transferase</keyword>
<evidence type="ECO:0000313" key="3">
    <source>
        <dbReference type="EMBL" id="WOL00032.1"/>
    </source>
</evidence>
<evidence type="ECO:0000256" key="1">
    <source>
        <dbReference type="RuleBase" id="RU369102"/>
    </source>
</evidence>
<protein>
    <recommendedName>
        <fullName evidence="1">Glutathione S-transferase</fullName>
        <ecNumber evidence="1">2.5.1.18</ecNumber>
    </recommendedName>
</protein>
<evidence type="ECO:0000313" key="4">
    <source>
        <dbReference type="Proteomes" id="UP001327560"/>
    </source>
</evidence>
<dbReference type="PANTHER" id="PTHR11260">
    <property type="entry name" value="GLUTATHIONE S-TRANSFERASE, GST, SUPERFAMILY, GST DOMAIN CONTAINING"/>
    <property type="match status" value="1"/>
</dbReference>
<dbReference type="CDD" id="cd03185">
    <property type="entry name" value="GST_C_Tau"/>
    <property type="match status" value="1"/>
</dbReference>